<dbReference type="InterPro" id="IPR017970">
    <property type="entry name" value="Homeobox_CS"/>
</dbReference>
<evidence type="ECO:0000259" key="8">
    <source>
        <dbReference type="PROSITE" id="PS50071"/>
    </source>
</evidence>
<dbReference type="CDD" id="cd00086">
    <property type="entry name" value="homeodomain"/>
    <property type="match status" value="1"/>
</dbReference>
<dbReference type="Gene3D" id="1.10.10.60">
    <property type="entry name" value="Homeodomain-like"/>
    <property type="match status" value="1"/>
</dbReference>
<sequence length="384" mass="42423">MASAVFDSKHRGIMTRSPLSGEEEMLPFVPFMKQRSAPSPQFLVNQRNKSSSSDEVSDCSPSVSVLSSESDSFVRPLSTSWSSGSASPSLSSSDSCTKSKSSPMNQESMDKRRKAKKRSLFTIDAILADDKPKDVDYKLKRVSEIATERPAKVPRVSSANPVSRGYDFSHSNPASTAVQPNGAMQAYLQQYFHKMATLAYQSPNGVMPGKFAHSLPTPPITPIGNAWFPVTPSTRVSPVLIPNAAAMNYLTPMSTHGHHITGHISPPTSLQTPENGCNVSSDTSGEVKNKRNRTVFTAEQLQSLESEFEKQHYMVGSERYFLARRLGLNEAQVKVWFQNRRIKWRKQKNQSGGECSSPEVASSQPDKKSHFQLLQEQAVTATYR</sequence>
<keyword evidence="2 5" id="KW-0238">DNA-binding</keyword>
<dbReference type="PRINTS" id="PR00031">
    <property type="entry name" value="HTHREPRESSR"/>
</dbReference>
<comment type="subcellular location">
    <subcellularLocation>
        <location evidence="1 5 6">Nucleus</location>
    </subcellularLocation>
</comment>
<organism evidence="9">
    <name type="scientific">Phallusia mammillata</name>
    <dbReference type="NCBI Taxonomy" id="59560"/>
    <lineage>
        <taxon>Eukaryota</taxon>
        <taxon>Metazoa</taxon>
        <taxon>Chordata</taxon>
        <taxon>Tunicata</taxon>
        <taxon>Ascidiacea</taxon>
        <taxon>Phlebobranchia</taxon>
        <taxon>Ascidiidae</taxon>
        <taxon>Phallusia</taxon>
    </lineage>
</organism>
<feature type="region of interest" description="Disordered" evidence="7">
    <location>
        <begin position="39"/>
        <end position="116"/>
    </location>
</feature>
<gene>
    <name evidence="9" type="primary">Barx1</name>
</gene>
<dbReference type="SUPFAM" id="SSF46689">
    <property type="entry name" value="Homeodomain-like"/>
    <property type="match status" value="1"/>
</dbReference>
<dbReference type="InterPro" id="IPR009057">
    <property type="entry name" value="Homeodomain-like_sf"/>
</dbReference>
<evidence type="ECO:0000256" key="5">
    <source>
        <dbReference type="PROSITE-ProRule" id="PRU00108"/>
    </source>
</evidence>
<dbReference type="GO" id="GO:0030182">
    <property type="term" value="P:neuron differentiation"/>
    <property type="evidence" value="ECO:0007669"/>
    <property type="project" value="TreeGrafter"/>
</dbReference>
<keyword evidence="4 5" id="KW-0539">Nucleus</keyword>
<evidence type="ECO:0000256" key="6">
    <source>
        <dbReference type="RuleBase" id="RU000682"/>
    </source>
</evidence>
<evidence type="ECO:0000256" key="4">
    <source>
        <dbReference type="ARBA" id="ARBA00023242"/>
    </source>
</evidence>
<dbReference type="InterPro" id="IPR050877">
    <property type="entry name" value="EMX-VAX-Noto_Homeobox_TFs"/>
</dbReference>
<protein>
    <submittedName>
        <fullName evidence="9">Homeobox protein not2</fullName>
    </submittedName>
</protein>
<dbReference type="PROSITE" id="PS50071">
    <property type="entry name" value="HOMEOBOX_2"/>
    <property type="match status" value="1"/>
</dbReference>
<feature type="compositionally biased region" description="Low complexity" evidence="7">
    <location>
        <begin position="50"/>
        <end position="102"/>
    </location>
</feature>
<feature type="domain" description="Homeobox" evidence="8">
    <location>
        <begin position="287"/>
        <end position="347"/>
    </location>
</feature>
<dbReference type="AlphaFoldDB" id="A0A6F9D6W9"/>
<dbReference type="PANTHER" id="PTHR24339">
    <property type="entry name" value="HOMEOBOX PROTEIN EMX-RELATED"/>
    <property type="match status" value="1"/>
</dbReference>
<dbReference type="GO" id="GO:0000981">
    <property type="term" value="F:DNA-binding transcription factor activity, RNA polymerase II-specific"/>
    <property type="evidence" value="ECO:0007669"/>
    <property type="project" value="InterPro"/>
</dbReference>
<dbReference type="InterPro" id="IPR000047">
    <property type="entry name" value="HTH_motif"/>
</dbReference>
<feature type="compositionally biased region" description="Polar residues" evidence="7">
    <location>
        <begin position="39"/>
        <end position="49"/>
    </location>
</feature>
<dbReference type="PANTHER" id="PTHR24339:SF67">
    <property type="entry name" value="GNOT1 HOMEODOMAIN PROTEIN-RELATED"/>
    <property type="match status" value="1"/>
</dbReference>
<feature type="compositionally biased region" description="Polar residues" evidence="7">
    <location>
        <begin position="349"/>
        <end position="364"/>
    </location>
</feature>
<dbReference type="GO" id="GO:0000978">
    <property type="term" value="F:RNA polymerase II cis-regulatory region sequence-specific DNA binding"/>
    <property type="evidence" value="ECO:0007669"/>
    <property type="project" value="TreeGrafter"/>
</dbReference>
<evidence type="ECO:0000256" key="1">
    <source>
        <dbReference type="ARBA" id="ARBA00004123"/>
    </source>
</evidence>
<dbReference type="PROSITE" id="PS00027">
    <property type="entry name" value="HOMEOBOX_1"/>
    <property type="match status" value="1"/>
</dbReference>
<dbReference type="EMBL" id="LR783270">
    <property type="protein sequence ID" value="CAB3225076.1"/>
    <property type="molecule type" value="mRNA"/>
</dbReference>
<reference evidence="9" key="1">
    <citation type="submission" date="2020-04" db="EMBL/GenBank/DDBJ databases">
        <authorList>
            <person name="Neveu A P."/>
        </authorList>
    </citation>
    <scope>NUCLEOTIDE SEQUENCE</scope>
    <source>
        <tissue evidence="9">Whole embryo</tissue>
    </source>
</reference>
<name>A0A6F9D6W9_9ASCI</name>
<dbReference type="Pfam" id="PF00046">
    <property type="entry name" value="Homeodomain"/>
    <property type="match status" value="1"/>
</dbReference>
<evidence type="ECO:0000256" key="2">
    <source>
        <dbReference type="ARBA" id="ARBA00023125"/>
    </source>
</evidence>
<accession>A0A6F9D6W9</accession>
<dbReference type="InterPro" id="IPR001356">
    <property type="entry name" value="HD"/>
</dbReference>
<dbReference type="GO" id="GO:0007417">
    <property type="term" value="P:central nervous system development"/>
    <property type="evidence" value="ECO:0007669"/>
    <property type="project" value="TreeGrafter"/>
</dbReference>
<feature type="DNA-binding region" description="Homeobox" evidence="5">
    <location>
        <begin position="289"/>
        <end position="348"/>
    </location>
</feature>
<feature type="region of interest" description="Disordered" evidence="7">
    <location>
        <begin position="267"/>
        <end position="286"/>
    </location>
</feature>
<proteinExistence type="evidence at transcript level"/>
<evidence type="ECO:0000313" key="9">
    <source>
        <dbReference type="EMBL" id="CAB3225076.1"/>
    </source>
</evidence>
<dbReference type="GO" id="GO:0005634">
    <property type="term" value="C:nucleus"/>
    <property type="evidence" value="ECO:0007669"/>
    <property type="project" value="UniProtKB-SubCell"/>
</dbReference>
<feature type="region of interest" description="Disordered" evidence="7">
    <location>
        <begin position="347"/>
        <end position="371"/>
    </location>
</feature>
<evidence type="ECO:0000256" key="3">
    <source>
        <dbReference type="ARBA" id="ARBA00023155"/>
    </source>
</evidence>
<evidence type="ECO:0000256" key="7">
    <source>
        <dbReference type="SAM" id="MobiDB-lite"/>
    </source>
</evidence>
<keyword evidence="3 5" id="KW-0371">Homeobox</keyword>
<dbReference type="SMART" id="SM00389">
    <property type="entry name" value="HOX"/>
    <property type="match status" value="1"/>
</dbReference>